<dbReference type="EMBL" id="LR796159">
    <property type="protein sequence ID" value="CAB4122418.1"/>
    <property type="molecule type" value="Genomic_DNA"/>
</dbReference>
<evidence type="ECO:0000313" key="1">
    <source>
        <dbReference type="EMBL" id="CAB4122418.1"/>
    </source>
</evidence>
<protein>
    <submittedName>
        <fullName evidence="1">Uncharacterized protein</fullName>
    </submittedName>
</protein>
<accession>A0A6J5KJT3</accession>
<reference evidence="1" key="1">
    <citation type="submission" date="2020-04" db="EMBL/GenBank/DDBJ databases">
        <authorList>
            <person name="Chiriac C."/>
            <person name="Salcher M."/>
            <person name="Ghai R."/>
            <person name="Kavagutti S V."/>
        </authorList>
    </citation>
    <scope>NUCLEOTIDE SEQUENCE</scope>
</reference>
<name>A0A6J5KJT3_9CAUD</name>
<proteinExistence type="predicted"/>
<gene>
    <name evidence="1" type="ORF">UFOVP30_19</name>
</gene>
<organism evidence="1">
    <name type="scientific">uncultured Caudovirales phage</name>
    <dbReference type="NCBI Taxonomy" id="2100421"/>
    <lineage>
        <taxon>Viruses</taxon>
        <taxon>Duplodnaviria</taxon>
        <taxon>Heunggongvirae</taxon>
        <taxon>Uroviricota</taxon>
        <taxon>Caudoviricetes</taxon>
        <taxon>Peduoviridae</taxon>
        <taxon>Maltschvirus</taxon>
        <taxon>Maltschvirus maltsch</taxon>
    </lineage>
</organism>
<sequence length="86" mass="9746">MAKLRITLANGDVSDHAITPVIEYAFEQNYKKGFYKAIVEEGQQTYIYWLAWKCLFVGGTVDIKPFGEQFVASLAKVEVLDEDPNL</sequence>